<dbReference type="Proteomes" id="UP001165960">
    <property type="component" value="Unassembled WGS sequence"/>
</dbReference>
<evidence type="ECO:0000313" key="1">
    <source>
        <dbReference type="EMBL" id="KAJ9086425.1"/>
    </source>
</evidence>
<sequence length="60" mass="6933">MMKKQEYENKKQGFSFSASPVADSAIMAKITYPQKNKQQQPAQKKPIKKLDYLDQAIENK</sequence>
<name>A0ACC2UH67_9FUNG</name>
<proteinExistence type="predicted"/>
<keyword evidence="2" id="KW-1185">Reference proteome</keyword>
<reference evidence="1" key="1">
    <citation type="submission" date="2022-04" db="EMBL/GenBank/DDBJ databases">
        <title>Genome of the entomopathogenic fungus Entomophthora muscae.</title>
        <authorList>
            <person name="Elya C."/>
            <person name="Lovett B.R."/>
            <person name="Lee E."/>
            <person name="Macias A.M."/>
            <person name="Hajek A.E."/>
            <person name="De Bivort B.L."/>
            <person name="Kasson M.T."/>
            <person name="De Fine Licht H.H."/>
            <person name="Stajich J.E."/>
        </authorList>
    </citation>
    <scope>NUCLEOTIDE SEQUENCE</scope>
    <source>
        <strain evidence="1">Berkeley</strain>
    </source>
</reference>
<organism evidence="1 2">
    <name type="scientific">Entomophthora muscae</name>
    <dbReference type="NCBI Taxonomy" id="34485"/>
    <lineage>
        <taxon>Eukaryota</taxon>
        <taxon>Fungi</taxon>
        <taxon>Fungi incertae sedis</taxon>
        <taxon>Zoopagomycota</taxon>
        <taxon>Entomophthoromycotina</taxon>
        <taxon>Entomophthoromycetes</taxon>
        <taxon>Entomophthorales</taxon>
        <taxon>Entomophthoraceae</taxon>
        <taxon>Entomophthora</taxon>
    </lineage>
</organism>
<protein>
    <submittedName>
        <fullName evidence="1">Uncharacterized protein</fullName>
    </submittedName>
</protein>
<gene>
    <name evidence="1" type="ORF">DSO57_1004148</name>
</gene>
<accession>A0ACC2UH67</accession>
<evidence type="ECO:0000313" key="2">
    <source>
        <dbReference type="Proteomes" id="UP001165960"/>
    </source>
</evidence>
<dbReference type="EMBL" id="QTSX02000720">
    <property type="protein sequence ID" value="KAJ9086425.1"/>
    <property type="molecule type" value="Genomic_DNA"/>
</dbReference>
<comment type="caution">
    <text evidence="1">The sequence shown here is derived from an EMBL/GenBank/DDBJ whole genome shotgun (WGS) entry which is preliminary data.</text>
</comment>